<accession>A0A329MFS5</accession>
<dbReference type="Proteomes" id="UP000250369">
    <property type="component" value="Unassembled WGS sequence"/>
</dbReference>
<sequence length="92" mass="10097">MSGKDLSKNILNTVKSKTGKSVSEKDINKLASTVKPSTMQNEAQLRQLIKQVSSLVNINVPESTVNDIVNAVKSSQLNPNNLEQLMKMISKK</sequence>
<dbReference type="InterPro" id="IPR025942">
    <property type="entry name" value="SpoVIF"/>
</dbReference>
<organism evidence="1 2">
    <name type="scientific">Paenibacillus contaminans</name>
    <dbReference type="NCBI Taxonomy" id="450362"/>
    <lineage>
        <taxon>Bacteria</taxon>
        <taxon>Bacillati</taxon>
        <taxon>Bacillota</taxon>
        <taxon>Bacilli</taxon>
        <taxon>Bacillales</taxon>
        <taxon>Paenibacillaceae</taxon>
        <taxon>Paenibacillus</taxon>
    </lineage>
</organism>
<evidence type="ECO:0000313" key="2">
    <source>
        <dbReference type="Proteomes" id="UP000250369"/>
    </source>
</evidence>
<reference evidence="1 2" key="1">
    <citation type="journal article" date="2009" name="Int. J. Syst. Evol. Microbiol.">
        <title>Paenibacillus contaminans sp. nov., isolated from a contaminated laboratory plate.</title>
        <authorList>
            <person name="Chou J.H."/>
            <person name="Lee J.H."/>
            <person name="Lin M.C."/>
            <person name="Chang P.S."/>
            <person name="Arun A.B."/>
            <person name="Young C.C."/>
            <person name="Chen W.M."/>
        </authorList>
    </citation>
    <scope>NUCLEOTIDE SEQUENCE [LARGE SCALE GENOMIC DNA]</scope>
    <source>
        <strain evidence="1 2">CKOBP-6</strain>
    </source>
</reference>
<dbReference type="EMBL" id="QMFB01000016">
    <property type="protein sequence ID" value="RAV18538.1"/>
    <property type="molecule type" value="Genomic_DNA"/>
</dbReference>
<comment type="caution">
    <text evidence="1">The sequence shown here is derived from an EMBL/GenBank/DDBJ whole genome shotgun (WGS) entry which is preliminary data.</text>
</comment>
<name>A0A329MFS5_9BACL</name>
<evidence type="ECO:0008006" key="3">
    <source>
        <dbReference type="Google" id="ProtNLM"/>
    </source>
</evidence>
<dbReference type="AlphaFoldDB" id="A0A329MFS5"/>
<dbReference type="OrthoDB" id="2660200at2"/>
<proteinExistence type="predicted"/>
<evidence type="ECO:0000313" key="1">
    <source>
        <dbReference type="EMBL" id="RAV18538.1"/>
    </source>
</evidence>
<protein>
    <recommendedName>
        <fullName evidence="3">Stage VI sporulation protein F</fullName>
    </recommendedName>
</protein>
<dbReference type="Pfam" id="PF14069">
    <property type="entry name" value="SpoVIF"/>
    <property type="match status" value="1"/>
</dbReference>
<keyword evidence="2" id="KW-1185">Reference proteome</keyword>
<gene>
    <name evidence="1" type="ORF">DQG23_24870</name>
</gene>
<dbReference type="RefSeq" id="WP_113033727.1">
    <property type="nucleotide sequence ID" value="NZ_QMFB01000016.1"/>
</dbReference>